<comment type="similarity">
    <text evidence="1 6 7">Belongs to the bacterial ribosomal protein bS18 family.</text>
</comment>
<dbReference type="PANTHER" id="PTHR13479">
    <property type="entry name" value="30S RIBOSOMAL PROTEIN S18"/>
    <property type="match status" value="1"/>
</dbReference>
<organism evidence="9 10">
    <name type="scientific">Cystobacter fuscus</name>
    <dbReference type="NCBI Taxonomy" id="43"/>
    <lineage>
        <taxon>Bacteria</taxon>
        <taxon>Pseudomonadati</taxon>
        <taxon>Myxococcota</taxon>
        <taxon>Myxococcia</taxon>
        <taxon>Myxococcales</taxon>
        <taxon>Cystobacterineae</taxon>
        <taxon>Archangiaceae</taxon>
        <taxon>Cystobacter</taxon>
    </lineage>
</organism>
<dbReference type="GO" id="GO:0003735">
    <property type="term" value="F:structural constituent of ribosome"/>
    <property type="evidence" value="ECO:0007669"/>
    <property type="project" value="InterPro"/>
</dbReference>
<evidence type="ECO:0000256" key="1">
    <source>
        <dbReference type="ARBA" id="ARBA00005589"/>
    </source>
</evidence>
<dbReference type="EMBL" id="CP022098">
    <property type="protein sequence ID" value="ATB41431.1"/>
    <property type="molecule type" value="Genomic_DNA"/>
</dbReference>
<accession>A0A250JDG6</accession>
<proteinExistence type="inferred from homology"/>
<evidence type="ECO:0000256" key="4">
    <source>
        <dbReference type="ARBA" id="ARBA00022980"/>
    </source>
</evidence>
<dbReference type="GO" id="GO:0006412">
    <property type="term" value="P:translation"/>
    <property type="evidence" value="ECO:0007669"/>
    <property type="project" value="UniProtKB-UniRule"/>
</dbReference>
<comment type="subunit">
    <text evidence="6">Part of the 30S ribosomal subunit. Forms a tight heterodimer with protein bS6.</text>
</comment>
<dbReference type="RefSeq" id="WP_095989155.1">
    <property type="nucleotide sequence ID" value="NZ_CP022098.1"/>
</dbReference>
<keyword evidence="5 6" id="KW-0687">Ribonucleoprotein</keyword>
<feature type="compositionally biased region" description="Basic and acidic residues" evidence="8">
    <location>
        <begin position="13"/>
        <end position="25"/>
    </location>
</feature>
<name>A0A250JDG6_9BACT</name>
<dbReference type="InterPro" id="IPR001648">
    <property type="entry name" value="Ribosomal_bS18"/>
</dbReference>
<protein>
    <recommendedName>
        <fullName evidence="6">Small ribosomal subunit protein bS18</fullName>
    </recommendedName>
</protein>
<dbReference type="HAMAP" id="MF_00270">
    <property type="entry name" value="Ribosomal_bS18"/>
    <property type="match status" value="1"/>
</dbReference>
<evidence type="ECO:0000256" key="3">
    <source>
        <dbReference type="ARBA" id="ARBA00022884"/>
    </source>
</evidence>
<evidence type="ECO:0000313" key="9">
    <source>
        <dbReference type="EMBL" id="ATB41431.1"/>
    </source>
</evidence>
<evidence type="ECO:0000256" key="7">
    <source>
        <dbReference type="RuleBase" id="RU003910"/>
    </source>
</evidence>
<dbReference type="GO" id="GO:0022627">
    <property type="term" value="C:cytosolic small ribosomal subunit"/>
    <property type="evidence" value="ECO:0007669"/>
    <property type="project" value="TreeGrafter"/>
</dbReference>
<dbReference type="InterPro" id="IPR036870">
    <property type="entry name" value="Ribosomal_bS18_sf"/>
</dbReference>
<dbReference type="KEGG" id="cfus:CYFUS_006897"/>
<dbReference type="Proteomes" id="UP000217257">
    <property type="component" value="Chromosome"/>
</dbReference>
<dbReference type="SUPFAM" id="SSF46911">
    <property type="entry name" value="Ribosomal protein S18"/>
    <property type="match status" value="1"/>
</dbReference>
<evidence type="ECO:0000256" key="8">
    <source>
        <dbReference type="SAM" id="MobiDB-lite"/>
    </source>
</evidence>
<evidence type="ECO:0000256" key="6">
    <source>
        <dbReference type="HAMAP-Rule" id="MF_00270"/>
    </source>
</evidence>
<sequence length="114" mass="12326">MIGNSDRNASRGGGDRDRDRDRDGGGRGGGAGGDDEKRGGGRGFGRKKVCRFCAEKNAQVDFKDQATLKYFVTERGKIIPRRISGNCAKHQREVATAIKRARGLALLPYNAMVG</sequence>
<keyword evidence="4 6" id="KW-0689">Ribosomal protein</keyword>
<keyword evidence="2 6" id="KW-0699">rRNA-binding</keyword>
<dbReference type="NCBIfam" id="TIGR00165">
    <property type="entry name" value="S18"/>
    <property type="match status" value="1"/>
</dbReference>
<dbReference type="Pfam" id="PF01084">
    <property type="entry name" value="Ribosomal_S18"/>
    <property type="match status" value="1"/>
</dbReference>
<dbReference type="FunFam" id="4.10.640.10:FF:000004">
    <property type="entry name" value="30S ribosomal protein S18"/>
    <property type="match status" value="1"/>
</dbReference>
<evidence type="ECO:0000256" key="5">
    <source>
        <dbReference type="ARBA" id="ARBA00023274"/>
    </source>
</evidence>
<dbReference type="AlphaFoldDB" id="A0A250JDG6"/>
<gene>
    <name evidence="6" type="primary">rpsR</name>
    <name evidence="9" type="ORF">CYFUS_006897</name>
</gene>
<reference evidence="9 10" key="1">
    <citation type="submission" date="2017-06" db="EMBL/GenBank/DDBJ databases">
        <title>Sequencing and comparative analysis of myxobacterial genomes.</title>
        <authorList>
            <person name="Rupp O."/>
            <person name="Goesmann A."/>
            <person name="Sogaard-Andersen L."/>
        </authorList>
    </citation>
    <scope>NUCLEOTIDE SEQUENCE [LARGE SCALE GENOMIC DNA]</scope>
    <source>
        <strain evidence="9 10">DSM 52655</strain>
    </source>
</reference>
<evidence type="ECO:0000313" key="10">
    <source>
        <dbReference type="Proteomes" id="UP000217257"/>
    </source>
</evidence>
<feature type="region of interest" description="Disordered" evidence="8">
    <location>
        <begin position="1"/>
        <end position="44"/>
    </location>
</feature>
<dbReference type="GO" id="GO:0070181">
    <property type="term" value="F:small ribosomal subunit rRNA binding"/>
    <property type="evidence" value="ECO:0007669"/>
    <property type="project" value="TreeGrafter"/>
</dbReference>
<dbReference type="PRINTS" id="PR00974">
    <property type="entry name" value="RIBOSOMALS18"/>
</dbReference>
<dbReference type="Gene3D" id="4.10.640.10">
    <property type="entry name" value="Ribosomal protein S18"/>
    <property type="match status" value="1"/>
</dbReference>
<evidence type="ECO:0000256" key="2">
    <source>
        <dbReference type="ARBA" id="ARBA00022730"/>
    </source>
</evidence>
<comment type="function">
    <text evidence="6">Binds as a heterodimer with protein bS6 to the central domain of the 16S rRNA, where it helps stabilize the platform of the 30S subunit.</text>
</comment>
<keyword evidence="3 6" id="KW-0694">RNA-binding</keyword>
<dbReference type="PANTHER" id="PTHR13479:SF40">
    <property type="entry name" value="SMALL RIBOSOMAL SUBUNIT PROTEIN BS18M"/>
    <property type="match status" value="1"/>
</dbReference>